<accession>A0A3L5TV24</accession>
<proteinExistence type="predicted"/>
<evidence type="ECO:0000313" key="2">
    <source>
        <dbReference type="Proteomes" id="UP000266721"/>
    </source>
</evidence>
<keyword evidence="2" id="KW-1185">Reference proteome</keyword>
<sequence>MPIERQPAIQGPVTPALNVQAPFAQVEIPAPVPMPNQNESLINPLDIWCLGFTPIIVTELNKLLFNYPNQHDAMINHCLWDTQNHIFYDYLLIALVVQQKGVSVISKVYESGSSELILFRFGIFRCFGIRRFHGHDVVSLFSIYEFDCPSGIFRPSFKTMDCPAAHSEILLNGPPFSTSALDRRAVMQLLVLSSSRFY</sequence>
<comment type="caution">
    <text evidence="1">The sequence shown here is derived from an EMBL/GenBank/DDBJ whole genome shotgun (WGS) entry which is preliminary data.</text>
</comment>
<name>A0A3L5TV24_MYTGA</name>
<gene>
    <name evidence="1" type="ORF">AM593_04833</name>
</gene>
<evidence type="ECO:0000313" key="1">
    <source>
        <dbReference type="EMBL" id="OPL33683.1"/>
    </source>
</evidence>
<dbReference type="EMBL" id="KV581934">
    <property type="protein sequence ID" value="OPL33683.1"/>
    <property type="molecule type" value="Genomic_DNA"/>
</dbReference>
<dbReference type="AlphaFoldDB" id="A0A3L5TV24"/>
<reference evidence="1 2" key="1">
    <citation type="journal article" date="2016" name="PLoS ONE">
        <title>A First Insight into the Genome of the Filter-Feeder Mussel Mytilus galloprovincialis.</title>
        <authorList>
            <person name="Murgarella M."/>
            <person name="Puiu D."/>
            <person name="Novoa B."/>
            <person name="Figueras A."/>
            <person name="Posada D."/>
            <person name="Canchaya C."/>
        </authorList>
    </citation>
    <scope>NUCLEOTIDE SEQUENCE [LARGE SCALE GENOMIC DNA]</scope>
    <source>
        <tissue evidence="1">Muscle</tissue>
    </source>
</reference>
<organism evidence="1 2">
    <name type="scientific">Mytilus galloprovincialis</name>
    <name type="common">Mediterranean mussel</name>
    <dbReference type="NCBI Taxonomy" id="29158"/>
    <lineage>
        <taxon>Eukaryota</taxon>
        <taxon>Metazoa</taxon>
        <taxon>Spiralia</taxon>
        <taxon>Lophotrochozoa</taxon>
        <taxon>Mollusca</taxon>
        <taxon>Bivalvia</taxon>
        <taxon>Autobranchia</taxon>
        <taxon>Pteriomorphia</taxon>
        <taxon>Mytilida</taxon>
        <taxon>Mytiloidea</taxon>
        <taxon>Mytilidae</taxon>
        <taxon>Mytilinae</taxon>
        <taxon>Mytilus</taxon>
    </lineage>
</organism>
<dbReference type="Proteomes" id="UP000266721">
    <property type="component" value="Unassembled WGS sequence"/>
</dbReference>
<feature type="non-terminal residue" evidence="1">
    <location>
        <position position="1"/>
    </location>
</feature>
<protein>
    <submittedName>
        <fullName evidence="1">Uncharacterized protein</fullName>
    </submittedName>
</protein>